<reference evidence="4 5" key="1">
    <citation type="submission" date="2021-05" db="EMBL/GenBank/DDBJ databases">
        <title>Kineosporia and Streptomyces sp. nov. two new marine actinobacteria isolated from Coral.</title>
        <authorList>
            <person name="Buangrab K."/>
            <person name="Sutthacheep M."/>
            <person name="Yeemin T."/>
            <person name="Harunari E."/>
            <person name="Igarashi Y."/>
            <person name="Kanchanasin P."/>
            <person name="Tanasupawat S."/>
            <person name="Phongsopitanun W."/>
        </authorList>
    </citation>
    <scope>NUCLEOTIDE SEQUENCE [LARGE SCALE GENOMIC DNA]</scope>
    <source>
        <strain evidence="4 5">J2-2</strain>
    </source>
</reference>
<dbReference type="SUPFAM" id="SSF49265">
    <property type="entry name" value="Fibronectin type III"/>
    <property type="match status" value="1"/>
</dbReference>
<organism evidence="4 5">
    <name type="scientific">Kineosporia corallincola</name>
    <dbReference type="NCBI Taxonomy" id="2835133"/>
    <lineage>
        <taxon>Bacteria</taxon>
        <taxon>Bacillati</taxon>
        <taxon>Actinomycetota</taxon>
        <taxon>Actinomycetes</taxon>
        <taxon>Kineosporiales</taxon>
        <taxon>Kineosporiaceae</taxon>
        <taxon>Kineosporia</taxon>
    </lineage>
</organism>
<accession>A0ABS5TL28</accession>
<dbReference type="EMBL" id="JAHBAY010000010">
    <property type="protein sequence ID" value="MBT0771802.1"/>
    <property type="molecule type" value="Genomic_DNA"/>
</dbReference>
<dbReference type="RefSeq" id="WP_214158173.1">
    <property type="nucleotide sequence ID" value="NZ_JAHBAY010000010.1"/>
</dbReference>
<evidence type="ECO:0000256" key="1">
    <source>
        <dbReference type="ARBA" id="ARBA00023295"/>
    </source>
</evidence>
<dbReference type="Proteomes" id="UP001197247">
    <property type="component" value="Unassembled WGS sequence"/>
</dbReference>
<dbReference type="InterPro" id="IPR003961">
    <property type="entry name" value="FN3_dom"/>
</dbReference>
<keyword evidence="5" id="KW-1185">Reference proteome</keyword>
<evidence type="ECO:0000259" key="3">
    <source>
        <dbReference type="PROSITE" id="PS50853"/>
    </source>
</evidence>
<comment type="caution">
    <text evidence="4">The sequence shown here is derived from an EMBL/GenBank/DDBJ whole genome shotgun (WGS) entry which is preliminary data.</text>
</comment>
<evidence type="ECO:0000313" key="5">
    <source>
        <dbReference type="Proteomes" id="UP001197247"/>
    </source>
</evidence>
<keyword evidence="2" id="KW-0624">Polysaccharide degradation</keyword>
<dbReference type="SMART" id="SM00060">
    <property type="entry name" value="FN3"/>
    <property type="match status" value="1"/>
</dbReference>
<dbReference type="PROSITE" id="PS50853">
    <property type="entry name" value="FN3"/>
    <property type="match status" value="1"/>
</dbReference>
<proteinExistence type="predicted"/>
<name>A0ABS5TL28_9ACTN</name>
<dbReference type="InterPro" id="IPR013783">
    <property type="entry name" value="Ig-like_fold"/>
</dbReference>
<gene>
    <name evidence="4" type="ORF">KIH74_22870</name>
</gene>
<keyword evidence="1" id="KW-0326">Glycosidase</keyword>
<keyword evidence="1" id="KW-0378">Hydrolase</keyword>
<sequence>MPYRLMPASGSNPVYLWNVSAGSETFVLPANFATGRKITFLREDASVNTATVQAPTGQTLDGSLNGTSVVPANGEKSFFPTDPGIWESLGGSGGGGGAVSSVAGQTGDVSAATIASAVATQTALTSSFASRSADYADGRSYNIGDLVTYSGAIYRITSAYTSSGGALDLTKATAVGGSGSSSGPGTDTWLKNAGNWAVKTVSTSDSATGLPLTGTVLWTDGLEGAFTFTLTSGDYSAWTVTWVSGGTTKTVAASGITYDTNGNRLGPTSVAVTTGGTATAPSAPTNVTATTGSQVNVTWTLGADGGSALTGQKIQVSSNGGTSWTDALTVSGTATSATITTGLTAGTSYIVRVQATNAVGTTSSSPSSAVTAGAVATIYSSDPLTGSGALGTDTQGHTWTMPNTVAYTRTTDGAYPTAGTGGTYSATLDDGQTDGDYRLKHSLQSTAAWGILVAGSADHTTGYLCWVSAGTNLMISKRTGPSTFPGPALATAAVTYSSGAELRVTKSGTTITATYNGVTVTATDSTYSGPQCGIYNYNANGTGRFTGWSHAAL</sequence>
<dbReference type="Pfam" id="PF00041">
    <property type="entry name" value="fn3"/>
    <property type="match status" value="1"/>
</dbReference>
<feature type="domain" description="Fibronectin type-III" evidence="3">
    <location>
        <begin position="280"/>
        <end position="377"/>
    </location>
</feature>
<dbReference type="CDD" id="cd00063">
    <property type="entry name" value="FN3"/>
    <property type="match status" value="1"/>
</dbReference>
<evidence type="ECO:0000313" key="4">
    <source>
        <dbReference type="EMBL" id="MBT0771802.1"/>
    </source>
</evidence>
<evidence type="ECO:0000256" key="2">
    <source>
        <dbReference type="ARBA" id="ARBA00023326"/>
    </source>
</evidence>
<dbReference type="Gene3D" id="2.60.40.10">
    <property type="entry name" value="Immunoglobulins"/>
    <property type="match status" value="1"/>
</dbReference>
<keyword evidence="2" id="KW-0119">Carbohydrate metabolism</keyword>
<protein>
    <submittedName>
        <fullName evidence="4">Fibronectin type III domain-containing protein</fullName>
    </submittedName>
</protein>
<dbReference type="InterPro" id="IPR036116">
    <property type="entry name" value="FN3_sf"/>
</dbReference>